<sequence length="78" mass="9483">MLLKLLSFIVWEEKIDEVVVRKRYHNHKEKIQNFKLLNIFNTDKEIDVNIMNNLKNQSTYVTWNNENNFKLPSECINE</sequence>
<reference evidence="1" key="1">
    <citation type="submission" date="2023-07" db="EMBL/GenBank/DDBJ databases">
        <title>Genome content predicts the carbon catabolic preferences of heterotrophic bacteria.</title>
        <authorList>
            <person name="Gralka M."/>
        </authorList>
    </citation>
    <scope>NUCLEOTIDE SEQUENCE</scope>
    <source>
        <strain evidence="1">I3M17_2</strain>
    </source>
</reference>
<feature type="non-terminal residue" evidence="1">
    <location>
        <position position="78"/>
    </location>
</feature>
<name>A0AAW7XCE2_9GAMM</name>
<gene>
    <name evidence="1" type="ORF">Q4521_22705</name>
</gene>
<comment type="caution">
    <text evidence="1">The sequence shown here is derived from an EMBL/GenBank/DDBJ whole genome shotgun (WGS) entry which is preliminary data.</text>
</comment>
<evidence type="ECO:0000313" key="2">
    <source>
        <dbReference type="Proteomes" id="UP001169760"/>
    </source>
</evidence>
<dbReference type="AlphaFoldDB" id="A0AAW7XCE2"/>
<accession>A0AAW7XCE2</accession>
<organism evidence="1 2">
    <name type="scientific">Saccharophagus degradans</name>
    <dbReference type="NCBI Taxonomy" id="86304"/>
    <lineage>
        <taxon>Bacteria</taxon>
        <taxon>Pseudomonadati</taxon>
        <taxon>Pseudomonadota</taxon>
        <taxon>Gammaproteobacteria</taxon>
        <taxon>Cellvibrionales</taxon>
        <taxon>Cellvibrionaceae</taxon>
        <taxon>Saccharophagus</taxon>
    </lineage>
</organism>
<feature type="non-terminal residue" evidence="1">
    <location>
        <position position="1"/>
    </location>
</feature>
<dbReference type="RefSeq" id="WP_303494790.1">
    <property type="nucleotide sequence ID" value="NZ_JAUOPB010000587.1"/>
</dbReference>
<protein>
    <submittedName>
        <fullName evidence="1">Uncharacterized protein</fullName>
    </submittedName>
</protein>
<dbReference type="EMBL" id="JAUOPB010000587">
    <property type="protein sequence ID" value="MDO6425301.1"/>
    <property type="molecule type" value="Genomic_DNA"/>
</dbReference>
<dbReference type="Proteomes" id="UP001169760">
    <property type="component" value="Unassembled WGS sequence"/>
</dbReference>
<evidence type="ECO:0000313" key="1">
    <source>
        <dbReference type="EMBL" id="MDO6425301.1"/>
    </source>
</evidence>
<proteinExistence type="predicted"/>